<dbReference type="InterPro" id="IPR036721">
    <property type="entry name" value="RCK_C_sf"/>
</dbReference>
<dbReference type="RefSeq" id="WP_310928746.1">
    <property type="nucleotide sequence ID" value="NZ_JAMQOQ010000003.1"/>
</dbReference>
<reference evidence="4 5" key="1">
    <citation type="submission" date="2022-06" db="EMBL/GenBank/DDBJ databases">
        <title>Halogeometricum sp. a new haloarchaeum isolate from saline soil.</title>
        <authorList>
            <person name="Strakova D."/>
            <person name="Galisteo C."/>
            <person name="Sanchez-Porro C."/>
            <person name="Ventosa A."/>
        </authorList>
    </citation>
    <scope>NUCLEOTIDE SEQUENCE [LARGE SCALE GENOMIC DNA]</scope>
    <source>
        <strain evidence="5">S3BR25-2</strain>
    </source>
</reference>
<name>A0ABU2G2A0_9EURY</name>
<dbReference type="EMBL" id="JAMQOQ010000003">
    <property type="protein sequence ID" value="MDS0294899.1"/>
    <property type="molecule type" value="Genomic_DNA"/>
</dbReference>
<evidence type="ECO:0000259" key="3">
    <source>
        <dbReference type="PROSITE" id="PS51202"/>
    </source>
</evidence>
<dbReference type="InterPro" id="IPR006037">
    <property type="entry name" value="RCK_C"/>
</dbReference>
<keyword evidence="2" id="KW-0812">Transmembrane</keyword>
<protein>
    <submittedName>
        <fullName evidence="4">TrkA C-terminal domain-containing protein</fullName>
    </submittedName>
</protein>
<keyword evidence="2" id="KW-0472">Membrane</keyword>
<dbReference type="PROSITE" id="PS51202">
    <property type="entry name" value="RCK_C"/>
    <property type="match status" value="1"/>
</dbReference>
<dbReference type="SUPFAM" id="SSF116726">
    <property type="entry name" value="TrkA C-terminal domain-like"/>
    <property type="match status" value="1"/>
</dbReference>
<comment type="caution">
    <text evidence="4">The sequence shown here is derived from an EMBL/GenBank/DDBJ whole genome shotgun (WGS) entry which is preliminary data.</text>
</comment>
<dbReference type="Pfam" id="PF02080">
    <property type="entry name" value="TrkA_C"/>
    <property type="match status" value="1"/>
</dbReference>
<sequence length="252" mass="27357">MVATYPILSLLVIFALSLLIVRIGSIALEMTGLSPDVASFQATSAFSGAGYTTEEAEQAVTTAGRRKTVKALIRLGSIGLLGAISSLVLSFTRTGGGNLLNLLYILGGAGVIILFARSRWFNRLVTPFIEWTLSKTTELEVTDYAQLLGLRREYRVAEVEISAGDWLAEKTITELDLPGEGVSILGIRRDDSYIGAPQPDVKVKPGDTLVLYGKQDRLKELSGRLSGDTKARGDAVEDHEETLEEQKQLIEQ</sequence>
<accession>A0ABU2G2A0</accession>
<keyword evidence="2" id="KW-1133">Transmembrane helix</keyword>
<feature type="domain" description="RCK C-terminal" evidence="3">
    <location>
        <begin position="142"/>
        <end position="227"/>
    </location>
</feature>
<evidence type="ECO:0000313" key="4">
    <source>
        <dbReference type="EMBL" id="MDS0294899.1"/>
    </source>
</evidence>
<feature type="transmembrane region" description="Helical" evidence="2">
    <location>
        <begin position="71"/>
        <end position="92"/>
    </location>
</feature>
<feature type="compositionally biased region" description="Basic and acidic residues" evidence="1">
    <location>
        <begin position="222"/>
        <end position="236"/>
    </location>
</feature>
<dbReference type="Proteomes" id="UP001254813">
    <property type="component" value="Unassembled WGS sequence"/>
</dbReference>
<evidence type="ECO:0000256" key="1">
    <source>
        <dbReference type="SAM" id="MobiDB-lite"/>
    </source>
</evidence>
<dbReference type="Gene3D" id="3.30.70.1450">
    <property type="entry name" value="Regulator of K+ conductance, C-terminal domain"/>
    <property type="match status" value="1"/>
</dbReference>
<evidence type="ECO:0000256" key="2">
    <source>
        <dbReference type="SAM" id="Phobius"/>
    </source>
</evidence>
<feature type="region of interest" description="Disordered" evidence="1">
    <location>
        <begin position="222"/>
        <end position="252"/>
    </location>
</feature>
<gene>
    <name evidence="4" type="ORF">NDI79_12035</name>
</gene>
<feature type="transmembrane region" description="Helical" evidence="2">
    <location>
        <begin position="6"/>
        <end position="24"/>
    </location>
</feature>
<organism evidence="4 5">
    <name type="scientific">Halogeometricum luteum</name>
    <dbReference type="NCBI Taxonomy" id="2950537"/>
    <lineage>
        <taxon>Archaea</taxon>
        <taxon>Methanobacteriati</taxon>
        <taxon>Methanobacteriota</taxon>
        <taxon>Stenosarchaea group</taxon>
        <taxon>Halobacteria</taxon>
        <taxon>Halobacteriales</taxon>
        <taxon>Haloferacaceae</taxon>
        <taxon>Halogeometricum</taxon>
    </lineage>
</organism>
<proteinExistence type="predicted"/>
<keyword evidence="5" id="KW-1185">Reference proteome</keyword>
<feature type="transmembrane region" description="Helical" evidence="2">
    <location>
        <begin position="98"/>
        <end position="116"/>
    </location>
</feature>
<evidence type="ECO:0000313" key="5">
    <source>
        <dbReference type="Proteomes" id="UP001254813"/>
    </source>
</evidence>